<evidence type="ECO:0008006" key="3">
    <source>
        <dbReference type="Google" id="ProtNLM"/>
    </source>
</evidence>
<reference evidence="1 2" key="1">
    <citation type="submission" date="2021-03" db="EMBL/GenBank/DDBJ databases">
        <title>Sequencing the genomes of 1000 actinobacteria strains.</title>
        <authorList>
            <person name="Klenk H.-P."/>
        </authorList>
    </citation>
    <scope>NUCLEOTIDE SEQUENCE [LARGE SCALE GENOMIC DNA]</scope>
    <source>
        <strain evidence="1 2">DSM 45516</strain>
    </source>
</reference>
<protein>
    <recommendedName>
        <fullName evidence="3">2OG-Fe dioxygenase family protein</fullName>
    </recommendedName>
</protein>
<dbReference type="Pfam" id="PF10014">
    <property type="entry name" value="2OG-Fe_Oxy_2"/>
    <property type="match status" value="1"/>
</dbReference>
<dbReference type="Proteomes" id="UP001519325">
    <property type="component" value="Unassembled WGS sequence"/>
</dbReference>
<dbReference type="InterPro" id="IPR018724">
    <property type="entry name" value="2OG-Fe_dioxygenase"/>
</dbReference>
<sequence>MPTSTNPQQSLRESAFSIMTRADFDYSPADDDVLVTAFAHEIARDRWLPPGETYRHRAYQCFRMSVRDMSFQAESDPDPYLQSKEVNSMAGGVQRSFATLDPDHPVTAVTARIAAAVARQLLGAGVLAADTTPHCLVDAHYIRIYAPGKPCPEGIHRDGLIAGSAHLVRRENITGADSMLYDLSGREVHRCVLTDPLDSFVFDDSRVMHYTTDIEVAEAGRAAHRDVLLIGFRTA</sequence>
<dbReference type="EMBL" id="JAGGMR010000001">
    <property type="protein sequence ID" value="MBP2187933.1"/>
    <property type="molecule type" value="Genomic_DNA"/>
</dbReference>
<dbReference type="Gene3D" id="2.60.120.620">
    <property type="entry name" value="q2cbj1_9rhob like domain"/>
    <property type="match status" value="1"/>
</dbReference>
<organism evidence="1 2">
    <name type="scientific">Nocardia goodfellowii</name>
    <dbReference type="NCBI Taxonomy" id="882446"/>
    <lineage>
        <taxon>Bacteria</taxon>
        <taxon>Bacillati</taxon>
        <taxon>Actinomycetota</taxon>
        <taxon>Actinomycetes</taxon>
        <taxon>Mycobacteriales</taxon>
        <taxon>Nocardiaceae</taxon>
        <taxon>Nocardia</taxon>
    </lineage>
</organism>
<evidence type="ECO:0000313" key="1">
    <source>
        <dbReference type="EMBL" id="MBP2187933.1"/>
    </source>
</evidence>
<name>A0ABS4Q8L7_9NOCA</name>
<accession>A0ABS4Q8L7</accession>
<comment type="caution">
    <text evidence="1">The sequence shown here is derived from an EMBL/GenBank/DDBJ whole genome shotgun (WGS) entry which is preliminary data.</text>
</comment>
<dbReference type="RefSeq" id="WP_209884855.1">
    <property type="nucleotide sequence ID" value="NZ_JAGGMR010000001.1"/>
</dbReference>
<gene>
    <name evidence="1" type="ORF">BJ987_000834</name>
</gene>
<proteinExistence type="predicted"/>
<evidence type="ECO:0000313" key="2">
    <source>
        <dbReference type="Proteomes" id="UP001519325"/>
    </source>
</evidence>
<keyword evidence="2" id="KW-1185">Reference proteome</keyword>